<keyword evidence="8" id="KW-1185">Reference proteome</keyword>
<dbReference type="InterPro" id="IPR032519">
    <property type="entry name" value="YbgF_tri"/>
</dbReference>
<dbReference type="HAMAP" id="MF_02066">
    <property type="entry name" value="CpoB"/>
    <property type="match status" value="1"/>
</dbReference>
<dbReference type="Proteomes" id="UP000218765">
    <property type="component" value="Chromosome"/>
</dbReference>
<organism evidence="7 8">
    <name type="scientific">Thiohalobacter thiocyanaticus</name>
    <dbReference type="NCBI Taxonomy" id="585455"/>
    <lineage>
        <taxon>Bacteria</taxon>
        <taxon>Pseudomonadati</taxon>
        <taxon>Pseudomonadota</taxon>
        <taxon>Gammaproteobacteria</taxon>
        <taxon>Thiohalobacterales</taxon>
        <taxon>Thiohalobacteraceae</taxon>
        <taxon>Thiohalobacter</taxon>
    </lineage>
</organism>
<dbReference type="GO" id="GO:0043093">
    <property type="term" value="P:FtsZ-dependent cytokinesis"/>
    <property type="evidence" value="ECO:0007669"/>
    <property type="project" value="UniProtKB-UniRule"/>
</dbReference>
<evidence type="ECO:0000256" key="1">
    <source>
        <dbReference type="ARBA" id="ARBA00022729"/>
    </source>
</evidence>
<sequence precursor="true">MMRRAPITLILTAVLATAPAVQARDGDLDQRVQRLEQLMQSRGLMEMLTRLEQLQREVQELRGQVEVQGHTLEQLKKRQRDLYMDVDRRLQQLESGAPAAGAGGIGAPDQPSPPSAAPDAGEAGDADAVMDAAAGVDQRQQYQQALDILREGRYMQAAEAFSGFLQAHPDSAYAANAQYWLAESYYVTRQFPRALEEFRQVVETYSDSNKVADARLKVAFIHYEMEDWQAARQALDAVIADYPGTTAARLAEERLARLNREGR</sequence>
<dbReference type="GO" id="GO:0070206">
    <property type="term" value="P:protein trimerization"/>
    <property type="evidence" value="ECO:0007669"/>
    <property type="project" value="InterPro"/>
</dbReference>
<feature type="coiled-coil region" evidence="2">
    <location>
        <begin position="44"/>
        <end position="78"/>
    </location>
</feature>
<dbReference type="RefSeq" id="WP_231971568.1">
    <property type="nucleotide sequence ID" value="NZ_AP018052.1"/>
</dbReference>
<evidence type="ECO:0000313" key="7">
    <source>
        <dbReference type="EMBL" id="BAZ93499.1"/>
    </source>
</evidence>
<dbReference type="InterPro" id="IPR039565">
    <property type="entry name" value="BamD-like"/>
</dbReference>
<evidence type="ECO:0000256" key="3">
    <source>
        <dbReference type="PROSITE-ProRule" id="PRU00339"/>
    </source>
</evidence>
<accession>A0A1Z4VPF1</accession>
<dbReference type="GO" id="GO:0030288">
    <property type="term" value="C:outer membrane-bounded periplasmic space"/>
    <property type="evidence" value="ECO:0007669"/>
    <property type="project" value="UniProtKB-UniRule"/>
</dbReference>
<dbReference type="InterPro" id="IPR011990">
    <property type="entry name" value="TPR-like_helical_dom_sf"/>
</dbReference>
<evidence type="ECO:0000259" key="5">
    <source>
        <dbReference type="Pfam" id="PF13525"/>
    </source>
</evidence>
<dbReference type="EMBL" id="AP018052">
    <property type="protein sequence ID" value="BAZ93499.1"/>
    <property type="molecule type" value="Genomic_DNA"/>
</dbReference>
<dbReference type="PROSITE" id="PS50005">
    <property type="entry name" value="TPR"/>
    <property type="match status" value="1"/>
</dbReference>
<feature type="chain" id="PRO_5013415378" description="Cell division coordinator CpoB" evidence="2">
    <location>
        <begin position="24"/>
        <end position="263"/>
    </location>
</feature>
<keyword evidence="1 2" id="KW-0732">Signal</keyword>
<feature type="repeat" description="TPR" evidence="3">
    <location>
        <begin position="175"/>
        <end position="208"/>
    </location>
</feature>
<gene>
    <name evidence="2" type="primary">cpoB</name>
    <name evidence="7" type="ORF">FOKN1_1099</name>
</gene>
<dbReference type="Gene3D" id="1.25.40.10">
    <property type="entry name" value="Tetratricopeptide repeat domain"/>
    <property type="match status" value="1"/>
</dbReference>
<feature type="domain" description="Outer membrane lipoprotein BamD-like" evidence="5">
    <location>
        <begin position="138"/>
        <end position="259"/>
    </location>
</feature>
<reference evidence="7 8" key="1">
    <citation type="submission" date="2017-05" db="EMBL/GenBank/DDBJ databases">
        <title>Thiocyanate degradation by Thiohalobacter thiocyanaticus FOKN1.</title>
        <authorList>
            <person name="Oshiki M."/>
            <person name="Fukushima T."/>
            <person name="Kawano S."/>
            <person name="Nakagawa J."/>
        </authorList>
    </citation>
    <scope>NUCLEOTIDE SEQUENCE [LARGE SCALE GENOMIC DNA]</scope>
    <source>
        <strain evidence="7 8">FOKN1</strain>
    </source>
</reference>
<keyword evidence="2" id="KW-0574">Periplasm</keyword>
<keyword evidence="3" id="KW-0802">TPR repeat</keyword>
<dbReference type="SUPFAM" id="SSF48452">
    <property type="entry name" value="TPR-like"/>
    <property type="match status" value="1"/>
</dbReference>
<dbReference type="InterPro" id="IPR014162">
    <property type="entry name" value="CpoB_C"/>
</dbReference>
<feature type="signal peptide" evidence="2">
    <location>
        <begin position="1"/>
        <end position="23"/>
    </location>
</feature>
<dbReference type="NCBIfam" id="TIGR02795">
    <property type="entry name" value="tol_pal_ybgF"/>
    <property type="match status" value="1"/>
</dbReference>
<dbReference type="Pfam" id="PF16331">
    <property type="entry name" value="TolA_bind_tri"/>
    <property type="match status" value="1"/>
</dbReference>
<comment type="similarity">
    <text evidence="2">Belongs to the CpoB family.</text>
</comment>
<feature type="region of interest" description="Disordered" evidence="4">
    <location>
        <begin position="97"/>
        <end position="125"/>
    </location>
</feature>
<evidence type="ECO:0000259" key="6">
    <source>
        <dbReference type="Pfam" id="PF16331"/>
    </source>
</evidence>
<comment type="subcellular location">
    <subcellularLocation>
        <location evidence="2">Periplasm</location>
    </subcellularLocation>
</comment>
<evidence type="ECO:0000313" key="8">
    <source>
        <dbReference type="Proteomes" id="UP000218765"/>
    </source>
</evidence>
<dbReference type="AlphaFoldDB" id="A0A1Z4VPF1"/>
<dbReference type="Gene3D" id="1.20.5.110">
    <property type="match status" value="1"/>
</dbReference>
<protein>
    <recommendedName>
        <fullName evidence="2">Cell division coordinator CpoB</fullName>
    </recommendedName>
</protein>
<dbReference type="KEGG" id="ttc:FOKN1_1099"/>
<evidence type="ECO:0000256" key="4">
    <source>
        <dbReference type="SAM" id="MobiDB-lite"/>
    </source>
</evidence>
<comment type="function">
    <text evidence="2">Mediates coordination of peptidoglycan synthesis and outer membrane constriction during cell division.</text>
</comment>
<dbReference type="Pfam" id="PF13525">
    <property type="entry name" value="YfiO"/>
    <property type="match status" value="1"/>
</dbReference>
<proteinExistence type="inferred from homology"/>
<keyword evidence="2" id="KW-0175">Coiled coil</keyword>
<keyword evidence="2" id="KW-0132">Cell division</keyword>
<name>A0A1Z4VPF1_9GAMM</name>
<dbReference type="InterPro" id="IPR019734">
    <property type="entry name" value="TPR_rpt"/>
</dbReference>
<feature type="domain" description="YbgF trimerisation" evidence="6">
    <location>
        <begin position="28"/>
        <end position="99"/>
    </location>
</feature>
<dbReference type="InterPro" id="IPR034706">
    <property type="entry name" value="CpoB"/>
</dbReference>
<evidence type="ECO:0000256" key="2">
    <source>
        <dbReference type="HAMAP-Rule" id="MF_02066"/>
    </source>
</evidence>
<keyword evidence="2" id="KW-0131">Cell cycle</keyword>